<comment type="caution">
    <text evidence="4">The sequence shown here is derived from an EMBL/GenBank/DDBJ whole genome shotgun (WGS) entry which is preliminary data.</text>
</comment>
<feature type="domain" description="EF-hand" evidence="3">
    <location>
        <begin position="160"/>
        <end position="195"/>
    </location>
</feature>
<dbReference type="PROSITE" id="PS50222">
    <property type="entry name" value="EF_HAND_2"/>
    <property type="match status" value="2"/>
</dbReference>
<reference evidence="4 5" key="1">
    <citation type="submission" date="2024-07" db="EMBL/GenBank/DDBJ databases">
        <authorList>
            <person name="Akdeniz Z."/>
        </authorList>
    </citation>
    <scope>NUCLEOTIDE SEQUENCE [LARGE SCALE GENOMIC DNA]</scope>
</reference>
<evidence type="ECO:0000256" key="1">
    <source>
        <dbReference type="ARBA" id="ARBA00022737"/>
    </source>
</evidence>
<dbReference type="Gene3D" id="1.10.238.10">
    <property type="entry name" value="EF-hand"/>
    <property type="match status" value="2"/>
</dbReference>
<dbReference type="EMBL" id="CAXDID020000216">
    <property type="protein sequence ID" value="CAL6057814.1"/>
    <property type="molecule type" value="Genomic_DNA"/>
</dbReference>
<accession>A0ABP1KCM6</accession>
<evidence type="ECO:0000259" key="3">
    <source>
        <dbReference type="PROSITE" id="PS50222"/>
    </source>
</evidence>
<feature type="domain" description="EF-hand" evidence="3">
    <location>
        <begin position="88"/>
        <end position="123"/>
    </location>
</feature>
<keyword evidence="1" id="KW-0677">Repeat</keyword>
<dbReference type="SUPFAM" id="SSF47473">
    <property type="entry name" value="EF-hand"/>
    <property type="match status" value="1"/>
</dbReference>
<organism evidence="4 5">
    <name type="scientific">Hexamita inflata</name>
    <dbReference type="NCBI Taxonomy" id="28002"/>
    <lineage>
        <taxon>Eukaryota</taxon>
        <taxon>Metamonada</taxon>
        <taxon>Diplomonadida</taxon>
        <taxon>Hexamitidae</taxon>
        <taxon>Hexamitinae</taxon>
        <taxon>Hexamita</taxon>
    </lineage>
</organism>
<dbReference type="PANTHER" id="PTHR23048:SF0">
    <property type="entry name" value="CALMODULIN LIKE 3"/>
    <property type="match status" value="1"/>
</dbReference>
<dbReference type="InterPro" id="IPR018247">
    <property type="entry name" value="EF_Hand_1_Ca_BS"/>
</dbReference>
<dbReference type="CDD" id="cd00051">
    <property type="entry name" value="EFh"/>
    <property type="match status" value="1"/>
</dbReference>
<proteinExistence type="predicted"/>
<dbReference type="SMART" id="SM00054">
    <property type="entry name" value="EFh"/>
    <property type="match status" value="3"/>
</dbReference>
<keyword evidence="2" id="KW-0106">Calcium</keyword>
<dbReference type="InterPro" id="IPR002048">
    <property type="entry name" value="EF_hand_dom"/>
</dbReference>
<dbReference type="PROSITE" id="PS00018">
    <property type="entry name" value="EF_HAND_1"/>
    <property type="match status" value="1"/>
</dbReference>
<evidence type="ECO:0000313" key="4">
    <source>
        <dbReference type="EMBL" id="CAL6057814.1"/>
    </source>
</evidence>
<protein>
    <submittedName>
        <fullName evidence="4">EF_hand domain-containing protein</fullName>
    </submittedName>
</protein>
<evidence type="ECO:0000256" key="2">
    <source>
        <dbReference type="ARBA" id="ARBA00022837"/>
    </source>
</evidence>
<gene>
    <name evidence="4" type="ORF">HINF_LOCUS47704</name>
</gene>
<dbReference type="InterPro" id="IPR011992">
    <property type="entry name" value="EF-hand-dom_pair"/>
</dbReference>
<sequence>MKTLLHDLIQSDLQLSCQDKNDIILVRYKLPVHQIMGCDLQHLLMLEIEQNQSNCKHHRKGAAPPSIRVKNTPNQSTAQVSGAQFTKPELDKCKQVFEQIDKDGSGMLDLTELESAFSQMGNNMSRSQILSMMNLWDLTESDQLNFQQFLHMTYISQNSEESNQAKMLFLLADSDFSGCIDVKELEKIFAKLGVNMETGQVKSLISQVSKGKSELSYTQFEKMYKQMVE</sequence>
<dbReference type="PANTHER" id="PTHR23048">
    <property type="entry name" value="MYOSIN LIGHT CHAIN 1, 3"/>
    <property type="match status" value="1"/>
</dbReference>
<dbReference type="InterPro" id="IPR050230">
    <property type="entry name" value="CALM/Myosin/TropC-like"/>
</dbReference>
<dbReference type="Pfam" id="PF13499">
    <property type="entry name" value="EF-hand_7"/>
    <property type="match status" value="1"/>
</dbReference>
<evidence type="ECO:0000313" key="5">
    <source>
        <dbReference type="Proteomes" id="UP001642409"/>
    </source>
</evidence>
<name>A0ABP1KCM6_9EUKA</name>
<dbReference type="Proteomes" id="UP001642409">
    <property type="component" value="Unassembled WGS sequence"/>
</dbReference>
<keyword evidence="5" id="KW-1185">Reference proteome</keyword>